<dbReference type="Proteomes" id="UP000051655">
    <property type="component" value="Unassembled WGS sequence"/>
</dbReference>
<feature type="compositionally biased region" description="Basic residues" evidence="1">
    <location>
        <begin position="778"/>
        <end position="797"/>
    </location>
</feature>
<comment type="caution">
    <text evidence="2">The sequence shown here is derived from an EMBL/GenBank/DDBJ whole genome shotgun (WGS) entry which is preliminary data.</text>
</comment>
<feature type="compositionally biased region" description="Basic and acidic residues" evidence="1">
    <location>
        <begin position="767"/>
        <end position="777"/>
    </location>
</feature>
<reference evidence="2 3" key="1">
    <citation type="journal article" date="2015" name="Genome Announc.">
        <title>Expanding the biotechnology potential of lactobacilli through comparative genomics of 213 strains and associated genera.</title>
        <authorList>
            <person name="Sun Z."/>
            <person name="Harris H.M."/>
            <person name="McCann A."/>
            <person name="Guo C."/>
            <person name="Argimon S."/>
            <person name="Zhang W."/>
            <person name="Yang X."/>
            <person name="Jeffery I.B."/>
            <person name="Cooney J.C."/>
            <person name="Kagawa T.F."/>
            <person name="Liu W."/>
            <person name="Song Y."/>
            <person name="Salvetti E."/>
            <person name="Wrobel A."/>
            <person name="Rasinkangas P."/>
            <person name="Parkhill J."/>
            <person name="Rea M.C."/>
            <person name="O'Sullivan O."/>
            <person name="Ritari J."/>
            <person name="Douillard F.P."/>
            <person name="Paul Ross R."/>
            <person name="Yang R."/>
            <person name="Briner A.E."/>
            <person name="Felis G.E."/>
            <person name="de Vos W.M."/>
            <person name="Barrangou R."/>
            <person name="Klaenhammer T.R."/>
            <person name="Caufield P.W."/>
            <person name="Cui Y."/>
            <person name="Zhang H."/>
            <person name="O'Toole P.W."/>
        </authorList>
    </citation>
    <scope>NUCLEOTIDE SEQUENCE [LARGE SCALE GENOMIC DNA]</scope>
    <source>
        <strain evidence="2 3">DSM 20593</strain>
    </source>
</reference>
<feature type="compositionally biased region" description="Polar residues" evidence="1">
    <location>
        <begin position="1"/>
        <end position="19"/>
    </location>
</feature>
<name>A0A0R2JNI4_9LACO</name>
<organism evidence="2 3">
    <name type="scientific">Weissella kandleri</name>
    <dbReference type="NCBI Taxonomy" id="1616"/>
    <lineage>
        <taxon>Bacteria</taxon>
        <taxon>Bacillati</taxon>
        <taxon>Bacillota</taxon>
        <taxon>Bacilli</taxon>
        <taxon>Lactobacillales</taxon>
        <taxon>Lactobacillaceae</taxon>
        <taxon>Weissella</taxon>
    </lineage>
</organism>
<accession>A0A0R2JNI4</accession>
<keyword evidence="3" id="KW-1185">Reference proteome</keyword>
<evidence type="ECO:0000313" key="2">
    <source>
        <dbReference type="EMBL" id="KRN75684.1"/>
    </source>
</evidence>
<evidence type="ECO:0000313" key="3">
    <source>
        <dbReference type="Proteomes" id="UP000051655"/>
    </source>
</evidence>
<feature type="compositionally biased region" description="Basic and acidic residues" evidence="1">
    <location>
        <begin position="831"/>
        <end position="850"/>
    </location>
</feature>
<feature type="compositionally biased region" description="Low complexity" evidence="1">
    <location>
        <begin position="902"/>
        <end position="918"/>
    </location>
</feature>
<dbReference type="PATRIC" id="fig|1616.3.peg.184"/>
<proteinExistence type="predicted"/>
<dbReference type="STRING" id="1616.IV73_GL000178"/>
<evidence type="ECO:0000256" key="1">
    <source>
        <dbReference type="SAM" id="MobiDB-lite"/>
    </source>
</evidence>
<feature type="region of interest" description="Disordered" evidence="1">
    <location>
        <begin position="767"/>
        <end position="926"/>
    </location>
</feature>
<protein>
    <submittedName>
        <fullName evidence="2">Uncharacterized protein</fullName>
    </submittedName>
</protein>
<gene>
    <name evidence="2" type="ORF">IV73_GL000178</name>
</gene>
<dbReference type="Gene3D" id="1.20.120.20">
    <property type="entry name" value="Apolipoprotein"/>
    <property type="match status" value="1"/>
</dbReference>
<sequence>MAEKANTTAKSSNSDQYSKQAAEINKVTEAYKKMEAVAKQSNETGVRAQQNVEKLSAGGEKLRNSFKEVASMFSVGMLGASAVMGAMDGAKKLVANGWETLKQRQQGQAMWATSIQDAHGDITGKRLTGQARRANDAVFATSLKAGNDFAEGNSIAKQIYSSDAGAYSGNVGKTNSMLKGMFNIQDANALNQREMESFKTAVGNIGDTGHMSGTIAKSLNLLDGKISRKIRQEYKKETGHDLGKNAQGGWDWKSVDAQTAFKAIDQYGNSGGIGKASERYNSTLPGMLRSAKAGSGAWISKIMESFGSNIAKGGAFKDLVGGLSKMFTNAGAIEKNAQGVSKALSSVANGLGGFIKMVAPYASKFGKGAFDGAKDVFKLVEGFGKTIGDIGSKISDALPKGAKDKLSDFVGEVGKVVGAVAAAKLAFSGIKGSIGLLKDGVKGLGKMIPGLSKLLGLGKNTPKNDSIFSKATSTFSAAVDRFAGGSAAGSANDLLGGNSNGKFKGTRTERLHGSIWSKISKKGEALQGLDIPVTREIGGTTVNSRLTRNKPGMFSRVTGRGFSKIGSIGTAVSATKFGSMVGKFGGALGKTTKFLGKGLPGLNTIMAGLDTMNVLSSTKAGSLARHKGVGSAVGGGIGATIGGAAGSLLGPLGTVAGGMAGQWVGDKVGSWAGSLFGGSKDKPSKPSKASQIANAQSKAQASYEKDQFVDSLGTMGIGKNDSKSIYKTMGKASKSTSSKQQKALLKLNDAIQNGDVGQIQALSKELENRQKADEAKMKKASSKKGKKSSLKKNKKASKGIYDSDSAVKEHDKNRKKIDKSTKGMSKSFKNFKKDFNKNSKDVTKQNDKMKSANNKRLSKMGKDIGKSFKNAKKKASDGAKGIGKSLKNVGKGAEKGVKKNLGKLGKSTKTALSKANKAAKNESKKFSKAFKNLGKGAEKGIKKNLNKISKVTKTSLNKANKTAKSASKKFAKSFKNMGKGAEKGIKKNLDKISKVTKTSLNKANKTAKSASKSFNKSFKNLGKGASNGLKKEMNKLSSATKSGMNKANSAAKSGATKITNTLKNGIKAGNAAKSAFSKLTSNVNNEMNKVDSAIKSGSNKWSSSVKSGADKATNSLKTSLNGMVNAAKSATSKVASSFDKIGSSADTASGKVKALQTAIDNLKSKTITITANVKETKSATGTSGALSAFSKFMPHYASGTTAGGHPGGAALVNDAPGANWREAFMLPSGLVGLFPNERNVHTVLPQGTQVLDGNSTRKMFPRYANGTNGAKQSFNANTGGNKKIEVNMNININGNASANDADAIANKMGEKLMTILNPITI</sequence>
<dbReference type="EMBL" id="JQBP01000001">
    <property type="protein sequence ID" value="KRN75684.1"/>
    <property type="molecule type" value="Genomic_DNA"/>
</dbReference>
<feature type="region of interest" description="Disordered" evidence="1">
    <location>
        <begin position="1"/>
        <end position="20"/>
    </location>
</feature>